<evidence type="ECO:0000256" key="2">
    <source>
        <dbReference type="ARBA" id="ARBA00022475"/>
    </source>
</evidence>
<evidence type="ECO:0000256" key="3">
    <source>
        <dbReference type="ARBA" id="ARBA00022692"/>
    </source>
</evidence>
<name>A0AAN0VGC4_9PROT</name>
<feature type="transmembrane region" description="Helical" evidence="6">
    <location>
        <begin position="61"/>
        <end position="80"/>
    </location>
</feature>
<dbReference type="PANTHER" id="PTHR30482:SF5">
    <property type="entry name" value="ABC TRANSPORTER PERMEASE PROTEIN"/>
    <property type="match status" value="1"/>
</dbReference>
<proteinExistence type="predicted"/>
<accession>A0AAN0VGC4</accession>
<protein>
    <submittedName>
        <fullName evidence="7">Branched-chain amino acid transport system permease protein livM</fullName>
    </submittedName>
</protein>
<keyword evidence="3 6" id="KW-0812">Transmembrane</keyword>
<evidence type="ECO:0000256" key="5">
    <source>
        <dbReference type="ARBA" id="ARBA00023136"/>
    </source>
</evidence>
<feature type="transmembrane region" description="Helical" evidence="6">
    <location>
        <begin position="187"/>
        <end position="209"/>
    </location>
</feature>
<evidence type="ECO:0000256" key="6">
    <source>
        <dbReference type="SAM" id="Phobius"/>
    </source>
</evidence>
<organism evidence="7 8">
    <name type="scientific">Granulibacter bethesdensis</name>
    <dbReference type="NCBI Taxonomy" id="364410"/>
    <lineage>
        <taxon>Bacteria</taxon>
        <taxon>Pseudomonadati</taxon>
        <taxon>Pseudomonadota</taxon>
        <taxon>Alphaproteobacteria</taxon>
        <taxon>Acetobacterales</taxon>
        <taxon>Acetobacteraceae</taxon>
        <taxon>Granulibacter</taxon>
    </lineage>
</organism>
<dbReference type="RefSeq" id="WP_025286925.1">
    <property type="nucleotide sequence ID" value="NZ_CP003181.2"/>
</dbReference>
<dbReference type="Pfam" id="PF02653">
    <property type="entry name" value="BPD_transp_2"/>
    <property type="match status" value="1"/>
</dbReference>
<dbReference type="AlphaFoldDB" id="A0AAN0VGC4"/>
<reference evidence="8" key="1">
    <citation type="submission" date="2012-06" db="EMBL/GenBank/DDBJ databases">
        <title>Genome analysis of multiple Granulibacter bethesdensis isolates demonstrates substantial genome diversity.</title>
        <authorList>
            <person name="Greenberg D.E."/>
            <person name="Porcella S.F."/>
            <person name="Zarember K."/>
            <person name="Zelazny A.M."/>
            <person name="Bruno D."/>
            <person name="Martens C."/>
            <person name="Barbian K.D."/>
            <person name="Jaske E."/>
            <person name="Holland S.M."/>
        </authorList>
    </citation>
    <scope>NUCLEOTIDE SEQUENCE [LARGE SCALE GENOMIC DNA]</scope>
    <source>
        <strain evidence="8">CGDNIH3</strain>
    </source>
</reference>
<keyword evidence="2" id="KW-1003">Cell membrane</keyword>
<evidence type="ECO:0000256" key="4">
    <source>
        <dbReference type="ARBA" id="ARBA00022989"/>
    </source>
</evidence>
<gene>
    <name evidence="7" type="ORF">GbCGDNIH3_1486</name>
</gene>
<evidence type="ECO:0000313" key="7">
    <source>
        <dbReference type="EMBL" id="AHJ63380.1"/>
    </source>
</evidence>
<feature type="transmembrane region" description="Helical" evidence="6">
    <location>
        <begin position="221"/>
        <end position="254"/>
    </location>
</feature>
<dbReference type="GO" id="GO:0015658">
    <property type="term" value="F:branched-chain amino acid transmembrane transporter activity"/>
    <property type="evidence" value="ECO:0007669"/>
    <property type="project" value="InterPro"/>
</dbReference>
<feature type="transmembrane region" description="Helical" evidence="6">
    <location>
        <begin position="33"/>
        <end position="49"/>
    </location>
</feature>
<dbReference type="EMBL" id="CP003181">
    <property type="protein sequence ID" value="AHJ63380.1"/>
    <property type="molecule type" value="Genomic_DNA"/>
</dbReference>
<evidence type="ECO:0000313" key="8">
    <source>
        <dbReference type="Proteomes" id="UP000019438"/>
    </source>
</evidence>
<feature type="transmembrane region" description="Helical" evidence="6">
    <location>
        <begin position="6"/>
        <end position="26"/>
    </location>
</feature>
<evidence type="ECO:0000256" key="1">
    <source>
        <dbReference type="ARBA" id="ARBA00004651"/>
    </source>
</evidence>
<dbReference type="GO" id="GO:0005886">
    <property type="term" value="C:plasma membrane"/>
    <property type="evidence" value="ECO:0007669"/>
    <property type="project" value="UniProtKB-SubCell"/>
</dbReference>
<dbReference type="InterPro" id="IPR043428">
    <property type="entry name" value="LivM-like"/>
</dbReference>
<dbReference type="PANTHER" id="PTHR30482">
    <property type="entry name" value="HIGH-AFFINITY BRANCHED-CHAIN AMINO ACID TRANSPORT SYSTEM PERMEASE"/>
    <property type="match status" value="1"/>
</dbReference>
<keyword evidence="4 6" id="KW-1133">Transmembrane helix</keyword>
<dbReference type="Proteomes" id="UP000019438">
    <property type="component" value="Chromosome"/>
</dbReference>
<keyword evidence="5 6" id="KW-0472">Membrane</keyword>
<feature type="transmembrane region" description="Helical" evidence="6">
    <location>
        <begin position="87"/>
        <end position="105"/>
    </location>
</feature>
<feature type="transmembrane region" description="Helical" evidence="6">
    <location>
        <begin position="136"/>
        <end position="156"/>
    </location>
</feature>
<comment type="subcellular location">
    <subcellularLocation>
        <location evidence="1">Cell membrane</location>
        <topology evidence="1">Multi-pass membrane protein</topology>
    </subcellularLocation>
</comment>
<dbReference type="CDD" id="cd06581">
    <property type="entry name" value="TM_PBP1_LivM_like"/>
    <property type="match status" value="1"/>
</dbReference>
<dbReference type="InterPro" id="IPR001851">
    <property type="entry name" value="ABC_transp_permease"/>
</dbReference>
<dbReference type="KEGG" id="gbc:GbCGDNIH3_1486"/>
<sequence>MLSYICDAVILPFLSLSIAALGLTVVTGRAGQLSLGTGAFMAIGAFAAYDLDAYVPGTPQLVSLLFGGLVAAASGLVVGLPSLRLRGFYLAVTTLAAQFLVPWLLTNIGWFSLDDPSGVLSAPVLKIGSFAFDTPVARAGFAAGVVAVLTAVLLRLSRTKAGRDWIAVRDMETAATVVGVPVLRTKLTAFAISSFFCGVAGVLWAFAYLRTVEPAGFDLNLSFRILFIVIIGGAGSFVGAFFGTAFMVAMPLLLSRLADYIGGGVIDSGQLANIEKMLIGGLIVLILIREPDGLSALLRPRQATRKLSLSKSLSQEIVS</sequence>